<evidence type="ECO:0000256" key="3">
    <source>
        <dbReference type="ARBA" id="ARBA00023163"/>
    </source>
</evidence>
<dbReference type="EMBL" id="CP108057">
    <property type="protein sequence ID" value="WUO50573.1"/>
    <property type="molecule type" value="Genomic_DNA"/>
</dbReference>
<keyword evidence="8" id="KW-1185">Reference proteome</keyword>
<feature type="region of interest" description="Disordered" evidence="5">
    <location>
        <begin position="1"/>
        <end position="27"/>
    </location>
</feature>
<evidence type="ECO:0000256" key="4">
    <source>
        <dbReference type="PROSITE-ProRule" id="PRU00335"/>
    </source>
</evidence>
<dbReference type="SUPFAM" id="SSF48498">
    <property type="entry name" value="Tetracyclin repressor-like, C-terminal domain"/>
    <property type="match status" value="1"/>
</dbReference>
<feature type="DNA-binding region" description="H-T-H motif" evidence="4">
    <location>
        <begin position="49"/>
        <end position="68"/>
    </location>
</feature>
<dbReference type="SUPFAM" id="SSF46689">
    <property type="entry name" value="Homeodomain-like"/>
    <property type="match status" value="1"/>
</dbReference>
<dbReference type="InterPro" id="IPR009057">
    <property type="entry name" value="Homeodomain-like_sf"/>
</dbReference>
<dbReference type="Gene3D" id="1.10.357.10">
    <property type="entry name" value="Tetracycline Repressor, domain 2"/>
    <property type="match status" value="1"/>
</dbReference>
<evidence type="ECO:0000259" key="6">
    <source>
        <dbReference type="PROSITE" id="PS50977"/>
    </source>
</evidence>
<feature type="domain" description="HTH tetR-type" evidence="6">
    <location>
        <begin position="26"/>
        <end position="86"/>
    </location>
</feature>
<dbReference type="Pfam" id="PF00440">
    <property type="entry name" value="TetR_N"/>
    <property type="match status" value="1"/>
</dbReference>
<organism evidence="7 8">
    <name type="scientific">Streptomyces goshikiensis</name>
    <dbReference type="NCBI Taxonomy" id="1942"/>
    <lineage>
        <taxon>Bacteria</taxon>
        <taxon>Bacillati</taxon>
        <taxon>Actinomycetota</taxon>
        <taxon>Actinomycetes</taxon>
        <taxon>Kitasatosporales</taxon>
        <taxon>Streptomycetaceae</taxon>
        <taxon>Streptomyces</taxon>
    </lineage>
</organism>
<evidence type="ECO:0000313" key="7">
    <source>
        <dbReference type="EMBL" id="WUO50573.1"/>
    </source>
</evidence>
<keyword evidence="3" id="KW-0804">Transcription</keyword>
<dbReference type="InterPro" id="IPR011075">
    <property type="entry name" value="TetR_C"/>
</dbReference>
<evidence type="ECO:0000256" key="2">
    <source>
        <dbReference type="ARBA" id="ARBA00023125"/>
    </source>
</evidence>
<dbReference type="RefSeq" id="WP_328777340.1">
    <property type="nucleotide sequence ID" value="NZ_CP108057.1"/>
</dbReference>
<dbReference type="PROSITE" id="PS50977">
    <property type="entry name" value="HTH_TETR_2"/>
    <property type="match status" value="1"/>
</dbReference>
<gene>
    <name evidence="7" type="ORF">OHU17_34650</name>
</gene>
<dbReference type="PANTHER" id="PTHR30055">
    <property type="entry name" value="HTH-TYPE TRANSCRIPTIONAL REGULATOR RUTR"/>
    <property type="match status" value="1"/>
</dbReference>
<keyword evidence="1" id="KW-0805">Transcription regulation</keyword>
<accession>A0ABZ1RVI0</accession>
<dbReference type="Gene3D" id="1.10.10.60">
    <property type="entry name" value="Homeodomain-like"/>
    <property type="match status" value="1"/>
</dbReference>
<dbReference type="InterPro" id="IPR036271">
    <property type="entry name" value="Tet_transcr_reg_TetR-rel_C_sf"/>
</dbReference>
<proteinExistence type="predicted"/>
<evidence type="ECO:0000256" key="1">
    <source>
        <dbReference type="ARBA" id="ARBA00023015"/>
    </source>
</evidence>
<sequence>MGRANTAAAGPEPAERHHGNRHGRSEQARQAVLEAADDLLVEKGFTGVTIEGIAARAGVAKQTVYRWWKTKTDVLLDAFLQDAAKALNPPDHGDLGPDLRAHLRQLALFLTRSDAGAVFKALIGYAQHDPAFAAALRAGYLDEQRRRDLLPLERAVERGQLPAGLDMAAEIDQLVGPVYHRVLMTAEPVDQAFTDRLVEVFLHRADVADAGEIGSR</sequence>
<dbReference type="InterPro" id="IPR050109">
    <property type="entry name" value="HTH-type_TetR-like_transc_reg"/>
</dbReference>
<keyword evidence="2 4" id="KW-0238">DNA-binding</keyword>
<dbReference type="InterPro" id="IPR001647">
    <property type="entry name" value="HTH_TetR"/>
</dbReference>
<dbReference type="PANTHER" id="PTHR30055:SF148">
    <property type="entry name" value="TETR-FAMILY TRANSCRIPTIONAL REGULATOR"/>
    <property type="match status" value="1"/>
</dbReference>
<protein>
    <submittedName>
        <fullName evidence="7">TetR/AcrR family transcriptional regulator</fullName>
    </submittedName>
</protein>
<name>A0ABZ1RVI0_9ACTN</name>
<evidence type="ECO:0000313" key="8">
    <source>
        <dbReference type="Proteomes" id="UP001432075"/>
    </source>
</evidence>
<dbReference type="Pfam" id="PF16859">
    <property type="entry name" value="TetR_C_11"/>
    <property type="match status" value="1"/>
</dbReference>
<reference evidence="7" key="1">
    <citation type="submission" date="2022-10" db="EMBL/GenBank/DDBJ databases">
        <title>The complete genomes of actinobacterial strains from the NBC collection.</title>
        <authorList>
            <person name="Joergensen T.S."/>
            <person name="Alvarez Arevalo M."/>
            <person name="Sterndorff E.B."/>
            <person name="Faurdal D."/>
            <person name="Vuksanovic O."/>
            <person name="Mourched A.-S."/>
            <person name="Charusanti P."/>
            <person name="Shaw S."/>
            <person name="Blin K."/>
            <person name="Weber T."/>
        </authorList>
    </citation>
    <scope>NUCLEOTIDE SEQUENCE</scope>
    <source>
        <strain evidence="7">NBC_00283</strain>
    </source>
</reference>
<dbReference type="Proteomes" id="UP001432075">
    <property type="component" value="Chromosome"/>
</dbReference>
<evidence type="ECO:0000256" key="5">
    <source>
        <dbReference type="SAM" id="MobiDB-lite"/>
    </source>
</evidence>
<dbReference type="PRINTS" id="PR00455">
    <property type="entry name" value="HTHTETR"/>
</dbReference>
<feature type="compositionally biased region" description="Basic and acidic residues" evidence="5">
    <location>
        <begin position="13"/>
        <end position="27"/>
    </location>
</feature>